<protein>
    <submittedName>
        <fullName evidence="1">Uncharacterized protein</fullName>
    </submittedName>
</protein>
<gene>
    <name evidence="1" type="ORF">LCGC14_2611880</name>
</gene>
<dbReference type="Pfam" id="PF24175">
    <property type="entry name" value="SU10_adaptor"/>
    <property type="match status" value="1"/>
</dbReference>
<comment type="caution">
    <text evidence="1">The sequence shown here is derived from an EMBL/GenBank/DDBJ whole genome shotgun (WGS) entry which is preliminary data.</text>
</comment>
<organism evidence="1">
    <name type="scientific">marine sediment metagenome</name>
    <dbReference type="NCBI Taxonomy" id="412755"/>
    <lineage>
        <taxon>unclassified sequences</taxon>
        <taxon>metagenomes</taxon>
        <taxon>ecological metagenomes</taxon>
    </lineage>
</organism>
<evidence type="ECO:0000313" key="1">
    <source>
        <dbReference type="EMBL" id="KKL04856.1"/>
    </source>
</evidence>
<proteinExistence type="predicted"/>
<name>A0A0F9CGP9_9ZZZZ</name>
<dbReference type="AlphaFoldDB" id="A0A0F9CGP9"/>
<dbReference type="InterPro" id="IPR056209">
    <property type="entry name" value="SU10_adaptor"/>
</dbReference>
<accession>A0A0F9CGP9</accession>
<sequence>MAFSVSNATSYATSMLKLSSSALNSADELRIANLINTEIVMFHLWNWSITAGTDISISSGTQEYSMDSGDQNKVLAIYKANLLDGSTEEPQLIPWSAGGLPRRLRGGATGQPIAVGLISPTKITLWPTPDATYTFQWHYHARPAIFTVNSTAWDIPEAFTDVVKAGVLWQVMILQDDVREEPQKQTFFSLLSNHKRIEMMTTGRRRL</sequence>
<reference evidence="1" key="1">
    <citation type="journal article" date="2015" name="Nature">
        <title>Complex archaea that bridge the gap between prokaryotes and eukaryotes.</title>
        <authorList>
            <person name="Spang A."/>
            <person name="Saw J.H."/>
            <person name="Jorgensen S.L."/>
            <person name="Zaremba-Niedzwiedzka K."/>
            <person name="Martijn J."/>
            <person name="Lind A.E."/>
            <person name="van Eijk R."/>
            <person name="Schleper C."/>
            <person name="Guy L."/>
            <person name="Ettema T.J."/>
        </authorList>
    </citation>
    <scope>NUCLEOTIDE SEQUENCE</scope>
</reference>
<dbReference type="EMBL" id="LAZR01044360">
    <property type="protein sequence ID" value="KKL04856.1"/>
    <property type="molecule type" value="Genomic_DNA"/>
</dbReference>